<evidence type="ECO:0000313" key="2">
    <source>
        <dbReference type="Proteomes" id="UP001367508"/>
    </source>
</evidence>
<sequence length="266" mass="30499">MFPNLQFSLTMKRRLQAQTESESITLKVVRVISWSFGFSLEILGSGKLLRLLEIDFKTTIDLSRTYSQLDPKLNIGLPRIYCQDKGQLLTAVRRPVDKLVEWTFVLLRSGNVLPRVGWKASEPFGYAIFRTFWVHEREFPNPWENSAPTRMGSLSSCPTSPNSMSDLDQCKCVESNHSLVRVPSYCFPRVVTVVSVVVRTVGEVTQIFIGISVLVIDWFRWPTQCRTYNAIHSSKAKTRNRSELSPSQDQKWVFEDEKLVGVAFDR</sequence>
<proteinExistence type="predicted"/>
<accession>A0AAN9L473</accession>
<dbReference type="AlphaFoldDB" id="A0AAN9L473"/>
<reference evidence="1 2" key="1">
    <citation type="submission" date="2024-01" db="EMBL/GenBank/DDBJ databases">
        <title>The genomes of 5 underutilized Papilionoideae crops provide insights into root nodulation and disease resistanc.</title>
        <authorList>
            <person name="Jiang F."/>
        </authorList>
    </citation>
    <scope>NUCLEOTIDE SEQUENCE [LARGE SCALE GENOMIC DNA]</scope>
    <source>
        <strain evidence="1">LVBAO_FW01</strain>
        <tissue evidence="1">Leaves</tissue>
    </source>
</reference>
<comment type="caution">
    <text evidence="1">The sequence shown here is derived from an EMBL/GenBank/DDBJ whole genome shotgun (WGS) entry which is preliminary data.</text>
</comment>
<dbReference type="EMBL" id="JAYMYQ010000005">
    <property type="protein sequence ID" value="KAK7328436.1"/>
    <property type="molecule type" value="Genomic_DNA"/>
</dbReference>
<protein>
    <submittedName>
        <fullName evidence="1">Uncharacterized protein</fullName>
    </submittedName>
</protein>
<organism evidence="1 2">
    <name type="scientific">Canavalia gladiata</name>
    <name type="common">Sword bean</name>
    <name type="synonym">Dolichos gladiatus</name>
    <dbReference type="NCBI Taxonomy" id="3824"/>
    <lineage>
        <taxon>Eukaryota</taxon>
        <taxon>Viridiplantae</taxon>
        <taxon>Streptophyta</taxon>
        <taxon>Embryophyta</taxon>
        <taxon>Tracheophyta</taxon>
        <taxon>Spermatophyta</taxon>
        <taxon>Magnoliopsida</taxon>
        <taxon>eudicotyledons</taxon>
        <taxon>Gunneridae</taxon>
        <taxon>Pentapetalae</taxon>
        <taxon>rosids</taxon>
        <taxon>fabids</taxon>
        <taxon>Fabales</taxon>
        <taxon>Fabaceae</taxon>
        <taxon>Papilionoideae</taxon>
        <taxon>50 kb inversion clade</taxon>
        <taxon>NPAAA clade</taxon>
        <taxon>indigoferoid/millettioid clade</taxon>
        <taxon>Phaseoleae</taxon>
        <taxon>Canavalia</taxon>
    </lineage>
</organism>
<dbReference type="Proteomes" id="UP001367508">
    <property type="component" value="Unassembled WGS sequence"/>
</dbReference>
<evidence type="ECO:0000313" key="1">
    <source>
        <dbReference type="EMBL" id="KAK7328436.1"/>
    </source>
</evidence>
<gene>
    <name evidence="1" type="ORF">VNO77_22542</name>
</gene>
<keyword evidence="2" id="KW-1185">Reference proteome</keyword>
<name>A0AAN9L473_CANGL</name>